<feature type="non-terminal residue" evidence="4">
    <location>
        <position position="1"/>
    </location>
</feature>
<comment type="similarity">
    <text evidence="1">Belongs to the FAH family.</text>
</comment>
<dbReference type="Pfam" id="PF01557">
    <property type="entry name" value="FAA_hydrolase"/>
    <property type="match status" value="1"/>
</dbReference>
<name>A0A382XYY7_9ZZZZ</name>
<evidence type="ECO:0000256" key="1">
    <source>
        <dbReference type="ARBA" id="ARBA00010211"/>
    </source>
</evidence>
<accession>A0A382XYY7</accession>
<dbReference type="AlphaFoldDB" id="A0A382XYY7"/>
<reference evidence="4" key="1">
    <citation type="submission" date="2018-05" db="EMBL/GenBank/DDBJ databases">
        <authorList>
            <person name="Lanie J.A."/>
            <person name="Ng W.-L."/>
            <person name="Kazmierczak K.M."/>
            <person name="Andrzejewski T.M."/>
            <person name="Davidsen T.M."/>
            <person name="Wayne K.J."/>
            <person name="Tettelin H."/>
            <person name="Glass J.I."/>
            <person name="Rusch D."/>
            <person name="Podicherti R."/>
            <person name="Tsui H.-C.T."/>
            <person name="Winkler M.E."/>
        </authorList>
    </citation>
    <scope>NUCLEOTIDE SEQUENCE</scope>
</reference>
<evidence type="ECO:0000259" key="3">
    <source>
        <dbReference type="Pfam" id="PF01557"/>
    </source>
</evidence>
<dbReference type="GO" id="GO:0003824">
    <property type="term" value="F:catalytic activity"/>
    <property type="evidence" value="ECO:0007669"/>
    <property type="project" value="InterPro"/>
</dbReference>
<dbReference type="InterPro" id="IPR051121">
    <property type="entry name" value="FAH"/>
</dbReference>
<dbReference type="InterPro" id="IPR036663">
    <property type="entry name" value="Fumarylacetoacetase_C_sf"/>
</dbReference>
<organism evidence="4">
    <name type="scientific">marine metagenome</name>
    <dbReference type="NCBI Taxonomy" id="408172"/>
    <lineage>
        <taxon>unclassified sequences</taxon>
        <taxon>metagenomes</taxon>
        <taxon>ecological metagenomes</taxon>
    </lineage>
</organism>
<dbReference type="GO" id="GO:0044281">
    <property type="term" value="P:small molecule metabolic process"/>
    <property type="evidence" value="ECO:0007669"/>
    <property type="project" value="UniProtKB-ARBA"/>
</dbReference>
<dbReference type="EMBL" id="UINC01171591">
    <property type="protein sequence ID" value="SVD76236.1"/>
    <property type="molecule type" value="Genomic_DNA"/>
</dbReference>
<dbReference type="Gene3D" id="3.90.850.10">
    <property type="entry name" value="Fumarylacetoacetase-like, C-terminal domain"/>
    <property type="match status" value="1"/>
</dbReference>
<proteinExistence type="inferred from homology"/>
<sequence>ADVRWYSPVRKPGKICGVAMNNSASNDRKISAPDHPAFFLKPASCLIGHQESIRIRSYYGSVHPEPELAVIIGRRMRDVAAAHALEYVAGYSVMNDITGNAMRAEDLFQYWAIYAQEDDPRKTNRIEQHLSYAGRYKGCDTFGVLGPWLVTRDEVPDPDDLAVYCSLAGETIAEDSTRYYNYKVSEILSYISQFHTLSPGDVVSCGTAFKPSENRMSIHNANFQKLPGPVSVSIEGLGVQYNPVVVEERGIGEWRLG</sequence>
<keyword evidence="2" id="KW-0479">Metal-binding</keyword>
<gene>
    <name evidence="4" type="ORF">METZ01_LOCUS429090</name>
</gene>
<dbReference type="GO" id="GO:0046872">
    <property type="term" value="F:metal ion binding"/>
    <property type="evidence" value="ECO:0007669"/>
    <property type="project" value="UniProtKB-KW"/>
</dbReference>
<dbReference type="InterPro" id="IPR011234">
    <property type="entry name" value="Fumarylacetoacetase-like_C"/>
</dbReference>
<dbReference type="SUPFAM" id="SSF56529">
    <property type="entry name" value="FAH"/>
    <property type="match status" value="1"/>
</dbReference>
<dbReference type="PANTHER" id="PTHR42796:SF4">
    <property type="entry name" value="FUMARYLACETOACETATE HYDROLASE DOMAIN-CONTAINING PROTEIN 2A"/>
    <property type="match status" value="1"/>
</dbReference>
<evidence type="ECO:0000256" key="2">
    <source>
        <dbReference type="ARBA" id="ARBA00022723"/>
    </source>
</evidence>
<evidence type="ECO:0000313" key="4">
    <source>
        <dbReference type="EMBL" id="SVD76236.1"/>
    </source>
</evidence>
<protein>
    <recommendedName>
        <fullName evidence="3">Fumarylacetoacetase-like C-terminal domain-containing protein</fullName>
    </recommendedName>
</protein>
<feature type="domain" description="Fumarylacetoacetase-like C-terminal" evidence="3">
    <location>
        <begin position="29"/>
        <end position="245"/>
    </location>
</feature>
<dbReference type="PANTHER" id="PTHR42796">
    <property type="entry name" value="FUMARYLACETOACETATE HYDROLASE DOMAIN-CONTAINING PROTEIN 2A-RELATED"/>
    <property type="match status" value="1"/>
</dbReference>